<dbReference type="PROSITE" id="PS51257">
    <property type="entry name" value="PROKAR_LIPOPROTEIN"/>
    <property type="match status" value="1"/>
</dbReference>
<evidence type="ECO:0008006" key="4">
    <source>
        <dbReference type="Google" id="ProtNLM"/>
    </source>
</evidence>
<dbReference type="EMBL" id="AP019860">
    <property type="protein sequence ID" value="BBM85106.1"/>
    <property type="molecule type" value="Genomic_DNA"/>
</dbReference>
<evidence type="ECO:0000256" key="1">
    <source>
        <dbReference type="SAM" id="Phobius"/>
    </source>
</evidence>
<keyword evidence="1" id="KW-0472">Membrane</keyword>
<name>A0A5S9IP95_UABAM</name>
<reference evidence="2 3" key="1">
    <citation type="submission" date="2019-08" db="EMBL/GenBank/DDBJ databases">
        <title>Complete genome sequence of Candidatus Uab amorphum.</title>
        <authorList>
            <person name="Shiratori T."/>
            <person name="Suzuki S."/>
            <person name="Kakizawa Y."/>
            <person name="Ishida K."/>
        </authorList>
    </citation>
    <scope>NUCLEOTIDE SEQUENCE [LARGE SCALE GENOMIC DNA]</scope>
    <source>
        <strain evidence="2 3">SRT547</strain>
    </source>
</reference>
<sequence>MKIMILTTFILLSVGCATTHTRVTEEKVQLKKVLVLTPQIDTKVKYIDLPKFFRNKKVQQRVEQQIVDGYADSLKEKGYKAYTEKEIYPTTLYRKYSQKIKRDLQNAGQQVIANDLEYNYDTMPEHFTPKIRDPFPEEWDKYDAVVFLYGNAKIETDKEFCVRWRGNIIYNILALPLSVTTLVFPFLVPVAFIGSGEYSFEKSPDETFLNAIVVDTYTRKVLYQHDYFISEWGFEEDEFHSIAFDSLDDFPER</sequence>
<protein>
    <recommendedName>
        <fullName evidence="4">Lipoprotein</fullName>
    </recommendedName>
</protein>
<dbReference type="AlphaFoldDB" id="A0A5S9IP95"/>
<keyword evidence="1" id="KW-0812">Transmembrane</keyword>
<evidence type="ECO:0000313" key="3">
    <source>
        <dbReference type="Proteomes" id="UP000326354"/>
    </source>
</evidence>
<feature type="transmembrane region" description="Helical" evidence="1">
    <location>
        <begin position="168"/>
        <end position="193"/>
    </location>
</feature>
<dbReference type="Proteomes" id="UP000326354">
    <property type="component" value="Chromosome"/>
</dbReference>
<dbReference type="RefSeq" id="WP_151969226.1">
    <property type="nucleotide sequence ID" value="NZ_AP019860.1"/>
</dbReference>
<gene>
    <name evidence="2" type="ORF">UABAM_03469</name>
</gene>
<proteinExistence type="predicted"/>
<organism evidence="2 3">
    <name type="scientific">Uabimicrobium amorphum</name>
    <dbReference type="NCBI Taxonomy" id="2596890"/>
    <lineage>
        <taxon>Bacteria</taxon>
        <taxon>Pseudomonadati</taxon>
        <taxon>Planctomycetota</taxon>
        <taxon>Candidatus Uabimicrobiia</taxon>
        <taxon>Candidatus Uabimicrobiales</taxon>
        <taxon>Candidatus Uabimicrobiaceae</taxon>
        <taxon>Candidatus Uabimicrobium</taxon>
    </lineage>
</organism>
<dbReference type="KEGG" id="uam:UABAM_03469"/>
<keyword evidence="3" id="KW-1185">Reference proteome</keyword>
<accession>A0A5S9IP95</accession>
<evidence type="ECO:0000313" key="2">
    <source>
        <dbReference type="EMBL" id="BBM85106.1"/>
    </source>
</evidence>
<keyword evidence="1" id="KW-1133">Transmembrane helix</keyword>